<organism evidence="1 2">
    <name type="scientific">Cecembia rubra</name>
    <dbReference type="NCBI Taxonomy" id="1485585"/>
    <lineage>
        <taxon>Bacteria</taxon>
        <taxon>Pseudomonadati</taxon>
        <taxon>Bacteroidota</taxon>
        <taxon>Cytophagia</taxon>
        <taxon>Cytophagales</taxon>
        <taxon>Cyclobacteriaceae</taxon>
        <taxon>Cecembia</taxon>
    </lineage>
</organism>
<sequence length="157" mass="18279">MEIREVVNKIKENGRVKIKEGNGSILELIGLDHWNPETDDYEGIFLFFDLFQIRTVARPFSDVSLDIVEFATKPTIYHTPVNNTLHNGPIEHGNIRFSVLRKEFWNKLLFAYAQPIIVQYSKIQEFDFQTEEYFPLLSAGTKEMFLSPEGDVKIHRS</sequence>
<evidence type="ECO:0000313" key="1">
    <source>
        <dbReference type="EMBL" id="PSL08010.1"/>
    </source>
</evidence>
<dbReference type="Proteomes" id="UP000240708">
    <property type="component" value="Unassembled WGS sequence"/>
</dbReference>
<accession>A0A2P8EEY0</accession>
<comment type="caution">
    <text evidence="1">The sequence shown here is derived from an EMBL/GenBank/DDBJ whole genome shotgun (WGS) entry which is preliminary data.</text>
</comment>
<dbReference type="OrthoDB" id="824257at2"/>
<gene>
    <name evidence="1" type="ORF">CLV48_101952</name>
</gene>
<proteinExistence type="predicted"/>
<dbReference type="EMBL" id="PYGF01000001">
    <property type="protein sequence ID" value="PSL08010.1"/>
    <property type="molecule type" value="Genomic_DNA"/>
</dbReference>
<name>A0A2P8EEY0_9BACT</name>
<reference evidence="1 2" key="1">
    <citation type="submission" date="2018-03" db="EMBL/GenBank/DDBJ databases">
        <title>Genomic Encyclopedia of Archaeal and Bacterial Type Strains, Phase II (KMG-II): from individual species to whole genera.</title>
        <authorList>
            <person name="Goeker M."/>
        </authorList>
    </citation>
    <scope>NUCLEOTIDE SEQUENCE [LARGE SCALE GENOMIC DNA]</scope>
    <source>
        <strain evidence="1 2">DSM 28057</strain>
    </source>
</reference>
<protein>
    <submittedName>
        <fullName evidence="1">Uncharacterized protein</fullName>
    </submittedName>
</protein>
<dbReference type="AlphaFoldDB" id="A0A2P8EEY0"/>
<evidence type="ECO:0000313" key="2">
    <source>
        <dbReference type="Proteomes" id="UP000240708"/>
    </source>
</evidence>
<keyword evidence="2" id="KW-1185">Reference proteome</keyword>